<feature type="domain" description="RNase III" evidence="12">
    <location>
        <begin position="410"/>
        <end position="541"/>
    </location>
</feature>
<feature type="domain" description="RNase III" evidence="12">
    <location>
        <begin position="1155"/>
        <end position="1287"/>
    </location>
</feature>
<evidence type="ECO:0000256" key="2">
    <source>
        <dbReference type="ARBA" id="ARBA00001946"/>
    </source>
</evidence>
<evidence type="ECO:0000256" key="9">
    <source>
        <dbReference type="ARBA" id="ARBA00022842"/>
    </source>
</evidence>
<evidence type="ECO:0008006" key="16">
    <source>
        <dbReference type="Google" id="ProtNLM"/>
    </source>
</evidence>
<comment type="cofactor">
    <cofactor evidence="1">
        <name>Mn(2+)</name>
        <dbReference type="ChEBI" id="CHEBI:29035"/>
    </cofactor>
</comment>
<comment type="cofactor">
    <cofactor evidence="2">
        <name>Mg(2+)</name>
        <dbReference type="ChEBI" id="CHEBI:18420"/>
    </cofactor>
</comment>
<dbReference type="FunFam" id="1.10.1520.10:FF:000004">
    <property type="entry name" value="Endoribonuclease dicer-like 1"/>
    <property type="match status" value="1"/>
</dbReference>
<evidence type="ECO:0000256" key="11">
    <source>
        <dbReference type="ARBA" id="ARBA00023211"/>
    </source>
</evidence>
<dbReference type="Gene3D" id="2.170.260.10">
    <property type="entry name" value="paz domain"/>
    <property type="match status" value="2"/>
</dbReference>
<dbReference type="SMART" id="SM00949">
    <property type="entry name" value="PAZ"/>
    <property type="match status" value="1"/>
</dbReference>
<evidence type="ECO:0000259" key="12">
    <source>
        <dbReference type="PROSITE" id="PS50142"/>
    </source>
</evidence>
<reference evidence="15" key="1">
    <citation type="journal article" date="2020" name="Genome Biol.">
        <title>Gamete binning: chromosome-level and haplotype-resolved genome assembly enabled by high-throughput single-cell sequencing of gamete genomes.</title>
        <authorList>
            <person name="Campoy J.A."/>
            <person name="Sun H."/>
            <person name="Goel M."/>
            <person name="Jiao W.-B."/>
            <person name="Folz-Donahue K."/>
            <person name="Wang N."/>
            <person name="Rubio M."/>
            <person name="Liu C."/>
            <person name="Kukat C."/>
            <person name="Ruiz D."/>
            <person name="Huettel B."/>
            <person name="Schneeberger K."/>
        </authorList>
    </citation>
    <scope>NUCLEOTIDE SEQUENCE [LARGE SCALE GENOMIC DNA]</scope>
    <source>
        <strain evidence="15">cv. Rojo Pasion</strain>
    </source>
</reference>
<gene>
    <name evidence="14" type="ORF">ORAREDHAP_LOCUS43345</name>
</gene>
<accession>A0A6J5Y0G4</accession>
<sequence>MEPINIEIDGTQQQSAAALLVEEATQELASEPYDDQQPSYVPPELVKPWCSNDASILYHCYLIQMKPNFCSDIPVNDIVLGMRSELDCDVANMNFDLGVGKGTITVNFKKAAEIHLSSEQILQCRRFQITIFRILMDHNLQKLEEVLERLSVGQNLEVESIDYLLLPAARMHQKPFIIDWECVMSVPFRSEENSEYHVDSSPPNNCSRVLHTKNGIVCTCRIQNSLVYTPHTGLLYCITGLLDDLNGNSLLRPRRRRARTYKTHYEQKHGIKLRFDQQLLLKGKHIFKVQNYLQSCRQQTEKDSSHISVELPPELCSIVMSPLSVSNLYSFSFVPSIMHRLESLLLAVNLKRMVLDRCTENVTIPTIKLMKMNVTLGFSGIIKRLSVMALRPSCCHSMYGMSVMKQGLGSYYHKHCQENLHLESLEALGDSFLKYAASQQLFKTYQNDDEGDLTKKKEKIISNAALCKLGCDCKLPGFIRNECFDPKKWIIPGDYSGSSFLNEKLPFNEKNIYIKGTRKVKGKRVADVVEALIGAFLSTGGEIAAIYFMNWVGIKVDLFHIPYERHFQVQPEKLIDVRHLESLLNNYSFRDPSLLLEALTHGSYMLPQIPGCYERLEFLGDAVLDYVITAHLYNKYPGLSPELLTDMRSASVNNVCYARTAVRAGLHEHILASDSVLHTDIANTVNNFGSLSAESTFGWEFETYFSEVLADIIESLAGAIFVDSEYDKNAVFQSIRPLLEPLVSPETMPLNPVKEFHDYCQKMQYIMKKPVKSIQNGVATRTIEEETMEPINMEIDGTQQSADPLVVEEATQELGSEPYDDEQPSYVPAELVKPWGSNDASVLYHCYLIEMKQNFCSHIPVNNVVLGLRSELNCDIANMNFDLVVDKGTITVNFKKAAEIHLSSEQVLQCRRFQITIFRILVDCNLQNLKEVLERLSLGQNLGVESINYLLLPAARMHQKPLIIDWECVMSVPFRSEENSEYHIDCYPPNNCIGVLRTKNGMVCTCRVQNSLVYTPHTGLLYCITGLLDDLNGNSLLRPRGRRARTYKTHYEQKCGINLRVDQQLLLKGRHIFKVQNYLLSCRQQRKKESKPVELPHELCSIVMSPLSISNLYSFSIVPSILHRLESLLLALNLKNMILDHCTENVTIPTIKVLEAITTKGCQENFNLESLETLGDSFLKYATSQQLFKTYQNNAEGLLSGQREKIVSNPALCKLGCDRKLPGFIRNECFDPKKWTIPGDYSGTSFLSEDLPFNERNIYIRGRRKVKDETVADVVEALIGAFLSTGGEIAAIYFMNWVGIKVDLVHIPYERQFQVQPEKLIDVRHLESLLNNYSFRHPHLLLEALTHRSCMLPKIPGCYEWLEFLGDAVLDYVITFYLYNKYHAMSSPRFLTDMRSASVNNNCYALSAVKAGLHKHILASDNVDNNIANTVNNFGRLSIESTFGWEIETCFSEDCKHRVGRGGDGRGYRLSKYMSSLRALGYSRNNAAQSFKRVQGLLQKNAVYYEETSHLHPKWCCYQDNRGEAKGGRHIQTYINSF</sequence>
<keyword evidence="9" id="KW-0460">Magnesium</keyword>
<feature type="domain" description="PAZ" evidence="13">
    <location>
        <begin position="994"/>
        <end position="1104"/>
    </location>
</feature>
<dbReference type="SUPFAM" id="SSF101690">
    <property type="entry name" value="PAZ domain"/>
    <property type="match status" value="2"/>
</dbReference>
<keyword evidence="5" id="KW-0677">Repeat</keyword>
<keyword evidence="3" id="KW-0540">Nuclease</keyword>
<keyword evidence="10" id="KW-0694">RNA-binding</keyword>
<dbReference type="PANTHER" id="PTHR14950">
    <property type="entry name" value="DICER-RELATED"/>
    <property type="match status" value="1"/>
</dbReference>
<dbReference type="Pfam" id="PF00636">
    <property type="entry name" value="Ribonuclease_3"/>
    <property type="match status" value="4"/>
</dbReference>
<evidence type="ECO:0000313" key="15">
    <source>
        <dbReference type="Proteomes" id="UP000507245"/>
    </source>
</evidence>
<feature type="domain" description="RNase III" evidence="12">
    <location>
        <begin position="1332"/>
        <end position="1420"/>
    </location>
</feature>
<dbReference type="Pfam" id="PF02170">
    <property type="entry name" value="PAZ"/>
    <property type="match status" value="2"/>
</dbReference>
<keyword evidence="8" id="KW-0378">Hydrolase</keyword>
<dbReference type="SUPFAM" id="SSF69065">
    <property type="entry name" value="RNase III domain-like"/>
    <property type="match status" value="4"/>
</dbReference>
<dbReference type="PROSITE" id="PS50142">
    <property type="entry name" value="RNASE_3_2"/>
    <property type="match status" value="4"/>
</dbReference>
<dbReference type="GO" id="GO:0030422">
    <property type="term" value="P:siRNA processing"/>
    <property type="evidence" value="ECO:0007669"/>
    <property type="project" value="TreeGrafter"/>
</dbReference>
<dbReference type="GO" id="GO:0000166">
    <property type="term" value="F:nucleotide binding"/>
    <property type="evidence" value="ECO:0007669"/>
    <property type="project" value="UniProtKB-KW"/>
</dbReference>
<dbReference type="SMART" id="SM00535">
    <property type="entry name" value="RIBOc"/>
    <property type="match status" value="4"/>
</dbReference>
<organism evidence="14 15">
    <name type="scientific">Prunus armeniaca</name>
    <name type="common">Apricot</name>
    <name type="synonym">Armeniaca vulgaris</name>
    <dbReference type="NCBI Taxonomy" id="36596"/>
    <lineage>
        <taxon>Eukaryota</taxon>
        <taxon>Viridiplantae</taxon>
        <taxon>Streptophyta</taxon>
        <taxon>Embryophyta</taxon>
        <taxon>Tracheophyta</taxon>
        <taxon>Spermatophyta</taxon>
        <taxon>Magnoliopsida</taxon>
        <taxon>eudicotyledons</taxon>
        <taxon>Gunneridae</taxon>
        <taxon>Pentapetalae</taxon>
        <taxon>rosids</taxon>
        <taxon>fabids</taxon>
        <taxon>Rosales</taxon>
        <taxon>Rosaceae</taxon>
        <taxon>Amygdaloideae</taxon>
        <taxon>Amygdaleae</taxon>
        <taxon>Prunus</taxon>
    </lineage>
</organism>
<dbReference type="GO" id="GO:0005634">
    <property type="term" value="C:nucleus"/>
    <property type="evidence" value="ECO:0007669"/>
    <property type="project" value="TreeGrafter"/>
</dbReference>
<dbReference type="InterPro" id="IPR036389">
    <property type="entry name" value="RNase_III_sf"/>
</dbReference>
<evidence type="ECO:0000256" key="1">
    <source>
        <dbReference type="ARBA" id="ARBA00001936"/>
    </source>
</evidence>
<dbReference type="GO" id="GO:0004525">
    <property type="term" value="F:ribonuclease III activity"/>
    <property type="evidence" value="ECO:0007669"/>
    <property type="project" value="InterPro"/>
</dbReference>
<feature type="domain" description="PAZ" evidence="13">
    <location>
        <begin position="205"/>
        <end position="320"/>
    </location>
</feature>
<evidence type="ECO:0000256" key="10">
    <source>
        <dbReference type="ARBA" id="ARBA00022884"/>
    </source>
</evidence>
<feature type="domain" description="RNase III" evidence="12">
    <location>
        <begin position="586"/>
        <end position="725"/>
    </location>
</feature>
<name>A0A6J5Y0G4_PRUAR</name>
<evidence type="ECO:0000256" key="3">
    <source>
        <dbReference type="ARBA" id="ARBA00022722"/>
    </source>
</evidence>
<proteinExistence type="predicted"/>
<dbReference type="GO" id="GO:0005737">
    <property type="term" value="C:cytoplasm"/>
    <property type="evidence" value="ECO:0007669"/>
    <property type="project" value="TreeGrafter"/>
</dbReference>
<keyword evidence="4" id="KW-0479">Metal-binding</keyword>
<keyword evidence="6" id="KW-0547">Nucleotide-binding</keyword>
<dbReference type="Proteomes" id="UP000507245">
    <property type="component" value="Unassembled WGS sequence"/>
</dbReference>
<evidence type="ECO:0000256" key="8">
    <source>
        <dbReference type="ARBA" id="ARBA00022801"/>
    </source>
</evidence>
<dbReference type="InterPro" id="IPR003100">
    <property type="entry name" value="PAZ_dom"/>
</dbReference>
<keyword evidence="7" id="KW-0255">Endonuclease</keyword>
<evidence type="ECO:0000259" key="13">
    <source>
        <dbReference type="PROSITE" id="PS50821"/>
    </source>
</evidence>
<protein>
    <recommendedName>
        <fullName evidence="16">RNase III domain-containing protein</fullName>
    </recommendedName>
</protein>
<evidence type="ECO:0000256" key="7">
    <source>
        <dbReference type="ARBA" id="ARBA00022759"/>
    </source>
</evidence>
<dbReference type="PROSITE" id="PS00517">
    <property type="entry name" value="RNASE_3_1"/>
    <property type="match status" value="1"/>
</dbReference>
<keyword evidence="15" id="KW-1185">Reference proteome</keyword>
<dbReference type="CDD" id="cd00593">
    <property type="entry name" value="RIBOc"/>
    <property type="match status" value="4"/>
</dbReference>
<dbReference type="EMBL" id="CAEKKB010000007">
    <property type="protein sequence ID" value="CAB4316894.1"/>
    <property type="molecule type" value="Genomic_DNA"/>
</dbReference>
<evidence type="ECO:0000256" key="6">
    <source>
        <dbReference type="ARBA" id="ARBA00022741"/>
    </source>
</evidence>
<dbReference type="OrthoDB" id="1139271at2759"/>
<dbReference type="InterPro" id="IPR036085">
    <property type="entry name" value="PAZ_dom_sf"/>
</dbReference>
<dbReference type="GO" id="GO:0046872">
    <property type="term" value="F:metal ion binding"/>
    <property type="evidence" value="ECO:0007669"/>
    <property type="project" value="UniProtKB-KW"/>
</dbReference>
<dbReference type="GO" id="GO:0003723">
    <property type="term" value="F:RNA binding"/>
    <property type="evidence" value="ECO:0007669"/>
    <property type="project" value="UniProtKB-KW"/>
</dbReference>
<dbReference type="InterPro" id="IPR000999">
    <property type="entry name" value="RNase_III_dom"/>
</dbReference>
<evidence type="ECO:0000256" key="4">
    <source>
        <dbReference type="ARBA" id="ARBA00022723"/>
    </source>
</evidence>
<evidence type="ECO:0000313" key="14">
    <source>
        <dbReference type="EMBL" id="CAB4316894.1"/>
    </source>
</evidence>
<dbReference type="Gene3D" id="1.10.1520.10">
    <property type="entry name" value="Ribonuclease III domain"/>
    <property type="match status" value="4"/>
</dbReference>
<keyword evidence="11" id="KW-0464">Manganese</keyword>
<evidence type="ECO:0000256" key="5">
    <source>
        <dbReference type="ARBA" id="ARBA00022737"/>
    </source>
</evidence>
<dbReference type="PROSITE" id="PS50821">
    <property type="entry name" value="PAZ"/>
    <property type="match status" value="2"/>
</dbReference>
<dbReference type="PANTHER" id="PTHR14950:SF70">
    <property type="entry name" value="ENDORIBONUCLEASE DICER HOMOLOG 2"/>
    <property type="match status" value="1"/>
</dbReference>